<dbReference type="UniPathway" id="UPA00232"/>
<dbReference type="GO" id="GO:0008425">
    <property type="term" value="F:2-methoxy-6-polyprenyl-1,4-benzoquinol methyltransferase activity"/>
    <property type="evidence" value="ECO:0007669"/>
    <property type="project" value="UniProtKB-UniRule"/>
</dbReference>
<sequence length="407" mass="44027">MHSAVRYLHRGAPRGLPLSSAVFYSGLSPPAPLSGGRCGGASSIFELPFGLPRAFTTGPTGGPQERPMASFGYRDVTREEKEKLVNDLFTSVAEKYDLMNDLMSFGLHRIWKDNFTQLVNFPPLRARKTPGEDSQGTPARDSTPAPNATAAESPAERGPHEDSKNAGAFTVLDLAGGTGDIAFRLIDRALEQLTHFEQQNQGQQHGLVCSGVEITVCDINEQMLQVGMQRAVERGLPASPLVDTMSSGSSSSNSSRIVLPRSTDFGHVGPVGVRWVRGSGECLPFASSSFDLLTIAFGLRNFTNVEKGLQEALRVLKRGGRLLCLEFSPVDTPVIKPLYDLFSFTALPVLGQFVAGDRGAYQYLAESIRRFPAAEVLGRMLQQQGFVHVSYSTMSCGIVAIHSAHKP</sequence>
<dbReference type="PROSITE" id="PS51608">
    <property type="entry name" value="SAM_MT_UBIE"/>
    <property type="match status" value="1"/>
</dbReference>
<dbReference type="CDD" id="cd02440">
    <property type="entry name" value="AdoMet_MTases"/>
    <property type="match status" value="1"/>
</dbReference>
<gene>
    <name evidence="6" type="ORF">EMWEY_00019490</name>
</gene>
<keyword evidence="7" id="KW-1185">Reference proteome</keyword>
<keyword evidence="2 4" id="KW-0808">Transferase</keyword>
<dbReference type="Gene3D" id="3.40.50.150">
    <property type="entry name" value="Vaccinia Virus protein VP39"/>
    <property type="match status" value="1"/>
</dbReference>
<evidence type="ECO:0000313" key="7">
    <source>
        <dbReference type="Proteomes" id="UP000030763"/>
    </source>
</evidence>
<dbReference type="EMBL" id="HG720027">
    <property type="protein sequence ID" value="CDJ59004.1"/>
    <property type="molecule type" value="Genomic_DNA"/>
</dbReference>
<keyword evidence="6" id="KW-0830">Ubiquinone</keyword>
<dbReference type="OMA" id="FLKYHSY"/>
<dbReference type="PANTHER" id="PTHR43591:SF24">
    <property type="entry name" value="2-METHOXY-6-POLYPRENYL-1,4-BENZOQUINOL METHYLASE, MITOCHONDRIAL"/>
    <property type="match status" value="1"/>
</dbReference>
<dbReference type="PANTHER" id="PTHR43591">
    <property type="entry name" value="METHYLTRANSFERASE"/>
    <property type="match status" value="1"/>
</dbReference>
<comment type="catalytic activity">
    <reaction evidence="4">
        <text>a 2-methoxy-6-(all-trans-polyprenyl)benzene-1,4-diol + S-adenosyl-L-methionine = a 5-methoxy-2-methyl-3-(all-trans-polyprenyl)benzene-1,4-diol + S-adenosyl-L-homocysteine + H(+)</text>
        <dbReference type="Rhea" id="RHEA:28286"/>
        <dbReference type="Rhea" id="RHEA-COMP:10858"/>
        <dbReference type="Rhea" id="RHEA-COMP:10859"/>
        <dbReference type="ChEBI" id="CHEBI:15378"/>
        <dbReference type="ChEBI" id="CHEBI:57856"/>
        <dbReference type="ChEBI" id="CHEBI:59789"/>
        <dbReference type="ChEBI" id="CHEBI:84166"/>
        <dbReference type="ChEBI" id="CHEBI:84167"/>
        <dbReference type="EC" id="2.1.1.201"/>
    </reaction>
</comment>
<keyword evidence="4" id="KW-0831">Ubiquinone biosynthesis</keyword>
<dbReference type="Proteomes" id="UP000030763">
    <property type="component" value="Unassembled WGS sequence"/>
</dbReference>
<feature type="binding site" evidence="4">
    <location>
        <position position="178"/>
    </location>
    <ligand>
        <name>S-adenosyl-L-methionine</name>
        <dbReference type="ChEBI" id="CHEBI:59789"/>
    </ligand>
</feature>
<dbReference type="InterPro" id="IPR004033">
    <property type="entry name" value="UbiE/COQ5_MeTrFase"/>
</dbReference>
<keyword evidence="1 4" id="KW-0489">Methyltransferase</keyword>
<dbReference type="OrthoDB" id="6329284at2759"/>
<dbReference type="InterPro" id="IPR029063">
    <property type="entry name" value="SAM-dependent_MTases_sf"/>
</dbReference>
<evidence type="ECO:0000256" key="2">
    <source>
        <dbReference type="ARBA" id="ARBA00022679"/>
    </source>
</evidence>
<keyword evidence="4" id="KW-0999">Mitochondrion inner membrane</keyword>
<comment type="similarity">
    <text evidence="4">Belongs to the class I-like SAM-binding methyltransferase superfamily. MenG/UbiE family.</text>
</comment>
<keyword evidence="3 4" id="KW-0949">S-adenosyl-L-methionine</keyword>
<keyword evidence="4" id="KW-0472">Membrane</keyword>
<protein>
    <recommendedName>
        <fullName evidence="4">2-methoxy-6-polyprenyl-1,4-benzoquinol methylase, mitochondrial</fullName>
        <ecNumber evidence="4">2.1.1.201</ecNumber>
    </recommendedName>
    <alternativeName>
        <fullName evidence="4">Ubiquinone biosynthesis methyltransferase COQ5</fullName>
    </alternativeName>
</protein>
<evidence type="ECO:0000256" key="3">
    <source>
        <dbReference type="ARBA" id="ARBA00022691"/>
    </source>
</evidence>
<proteinExistence type="inferred from homology"/>
<comment type="caution">
    <text evidence="4">Lacks conserved residue(s) required for the propagation of feature annotation.</text>
</comment>
<dbReference type="InterPro" id="IPR023576">
    <property type="entry name" value="UbiE/COQ5_MeTrFase_CS"/>
</dbReference>
<dbReference type="PROSITE" id="PS01184">
    <property type="entry name" value="UBIE_2"/>
    <property type="match status" value="1"/>
</dbReference>
<dbReference type="RefSeq" id="XP_013335652.1">
    <property type="nucleotide sequence ID" value="XM_013480198.1"/>
</dbReference>
<reference evidence="6" key="1">
    <citation type="submission" date="2013-10" db="EMBL/GenBank/DDBJ databases">
        <title>Genomic analysis of the causative agents of coccidiosis in chickens.</title>
        <authorList>
            <person name="Reid A.J."/>
            <person name="Blake D."/>
            <person name="Billington K."/>
            <person name="Browne H."/>
            <person name="Dunn M."/>
            <person name="Hung S."/>
            <person name="Kawahara F."/>
            <person name="Miranda-Saavedra D."/>
            <person name="Mourier T."/>
            <person name="Nagra H."/>
            <person name="Otto T.D."/>
            <person name="Rawlings N."/>
            <person name="Sanchez A."/>
            <person name="Sanders M."/>
            <person name="Subramaniam C."/>
            <person name="Tay Y."/>
            <person name="Dear P."/>
            <person name="Doerig C."/>
            <person name="Gruber A."/>
            <person name="Parkinson J."/>
            <person name="Shirley M."/>
            <person name="Wan K.L."/>
            <person name="Berriman M."/>
            <person name="Tomley F."/>
            <person name="Pain A."/>
        </authorList>
    </citation>
    <scope>NUCLEOTIDE SEQUENCE [LARGE SCALE GENOMIC DNA]</scope>
    <source>
        <strain evidence="6">Weybridge</strain>
    </source>
</reference>
<keyword evidence="4" id="KW-0496">Mitochondrion</keyword>
<dbReference type="VEuPathDB" id="ToxoDB:EMWEY_00019490"/>
<reference evidence="6" key="2">
    <citation type="submission" date="2013-10" db="EMBL/GenBank/DDBJ databases">
        <authorList>
            <person name="Aslett M."/>
        </authorList>
    </citation>
    <scope>NUCLEOTIDE SEQUENCE [LARGE SCALE GENOMIC DNA]</scope>
    <source>
        <strain evidence="6">Weybridge</strain>
    </source>
</reference>
<dbReference type="HAMAP" id="MF_01813">
    <property type="entry name" value="MenG_UbiE_methyltr"/>
    <property type="match status" value="1"/>
</dbReference>
<dbReference type="EC" id="2.1.1.201" evidence="4"/>
<organism evidence="6 7">
    <name type="scientific">Eimeria maxima</name>
    <name type="common">Coccidian parasite</name>
    <dbReference type="NCBI Taxonomy" id="5804"/>
    <lineage>
        <taxon>Eukaryota</taxon>
        <taxon>Sar</taxon>
        <taxon>Alveolata</taxon>
        <taxon>Apicomplexa</taxon>
        <taxon>Conoidasida</taxon>
        <taxon>Coccidia</taxon>
        <taxon>Eucoccidiorida</taxon>
        <taxon>Eimeriorina</taxon>
        <taxon>Eimeriidae</taxon>
        <taxon>Eimeria</taxon>
    </lineage>
</organism>
<comment type="subunit">
    <text evidence="4">Component of a multi-subunit COQ enzyme complex.</text>
</comment>
<feature type="region of interest" description="Disordered" evidence="5">
    <location>
        <begin position="123"/>
        <end position="164"/>
    </location>
</feature>
<dbReference type="Pfam" id="PF01209">
    <property type="entry name" value="Ubie_methyltran"/>
    <property type="match status" value="3"/>
</dbReference>
<dbReference type="SUPFAM" id="SSF53335">
    <property type="entry name" value="S-adenosyl-L-methionine-dependent methyltransferases"/>
    <property type="match status" value="1"/>
</dbReference>
<feature type="compositionally biased region" description="Basic and acidic residues" evidence="5">
    <location>
        <begin position="154"/>
        <end position="164"/>
    </location>
</feature>
<evidence type="ECO:0000256" key="1">
    <source>
        <dbReference type="ARBA" id="ARBA00022603"/>
    </source>
</evidence>
<accession>U6M931</accession>
<comment type="pathway">
    <text evidence="4">Cofactor biosynthesis; ubiquinone biosynthesis.</text>
</comment>
<evidence type="ECO:0000313" key="6">
    <source>
        <dbReference type="EMBL" id="CDJ59004.1"/>
    </source>
</evidence>
<dbReference type="AlphaFoldDB" id="U6M931"/>
<name>U6M931_EIMMA</name>
<dbReference type="GeneID" id="25335935"/>
<evidence type="ECO:0000256" key="5">
    <source>
        <dbReference type="SAM" id="MobiDB-lite"/>
    </source>
</evidence>
<comment type="function">
    <text evidence="4">Methyltransferase required for the conversion of 2-polyprenyl-6-methoxy-1,4-benzoquinol (DDMQH2) to 2-polyprenyl-3-methyl-6-methoxy-1,4-benzoquinol (DMQH2).</text>
</comment>
<dbReference type="GO" id="GO:0031314">
    <property type="term" value="C:extrinsic component of mitochondrial inner membrane"/>
    <property type="evidence" value="ECO:0007669"/>
    <property type="project" value="UniProtKB-UniRule"/>
</dbReference>
<dbReference type="PROSITE" id="PS01183">
    <property type="entry name" value="UBIE_1"/>
    <property type="match status" value="1"/>
</dbReference>
<dbReference type="GO" id="GO:0032259">
    <property type="term" value="P:methylation"/>
    <property type="evidence" value="ECO:0007669"/>
    <property type="project" value="UniProtKB-KW"/>
</dbReference>
<comment type="subcellular location">
    <subcellularLocation>
        <location evidence="4">Mitochondrion inner membrane</location>
        <topology evidence="4">Peripheral membrane protein</topology>
        <orientation evidence="4">Matrix side</orientation>
    </subcellularLocation>
</comment>
<evidence type="ECO:0000256" key="4">
    <source>
        <dbReference type="HAMAP-Rule" id="MF_03191"/>
    </source>
</evidence>
<feature type="binding site" evidence="4">
    <location>
        <position position="218"/>
    </location>
    <ligand>
        <name>S-adenosyl-L-methionine</name>
        <dbReference type="ChEBI" id="CHEBI:59789"/>
    </ligand>
</feature>